<dbReference type="Gene3D" id="3.40.50.2300">
    <property type="match status" value="1"/>
</dbReference>
<sequence length="255" mass="29433">MKVLIIEDEPLAQQELKRLLQRCQPQTEVLDCLDSVEDSVAWLQQGIQPDLIFMDIRLSDGSSFEIFDQVAVSAPVIFTTAYNEYALQAFKVNSIEYLLKPIEEKALQAALEKLSSLKKHFAAANTQVSIQQLKQLLKIEKPEYKDRFVITVGDRIRHIASDQIAYFFADDNTVFLVTLDRKKYVINFTLDELEALIDPKEFYRVSRKYMAHIQAIVEVNRYFNSRLKVTLTACDDDEILVSRARVPGFLEWMGE</sequence>
<reference evidence="4" key="1">
    <citation type="submission" date="2023-05" db="EMBL/GenBank/DDBJ databases">
        <authorList>
            <person name="Zhang X."/>
        </authorList>
    </citation>
    <scope>NUCLEOTIDE SEQUENCE</scope>
    <source>
        <strain evidence="4">BD1B2-1</strain>
    </source>
</reference>
<evidence type="ECO:0000313" key="4">
    <source>
        <dbReference type="EMBL" id="MDJ1500014.1"/>
    </source>
</evidence>
<evidence type="ECO:0000256" key="1">
    <source>
        <dbReference type="PROSITE-ProRule" id="PRU00169"/>
    </source>
</evidence>
<dbReference type="InterPro" id="IPR007492">
    <property type="entry name" value="LytTR_DNA-bd_dom"/>
</dbReference>
<comment type="caution">
    <text evidence="4">The sequence shown here is derived from an EMBL/GenBank/DDBJ whole genome shotgun (WGS) entry which is preliminary data.</text>
</comment>
<dbReference type="RefSeq" id="WP_314000555.1">
    <property type="nucleotide sequence ID" value="NZ_JASJOU010000001.1"/>
</dbReference>
<proteinExistence type="predicted"/>
<dbReference type="PANTHER" id="PTHR37299:SF1">
    <property type="entry name" value="STAGE 0 SPORULATION PROTEIN A HOMOLOG"/>
    <property type="match status" value="1"/>
</dbReference>
<gene>
    <name evidence="4" type="ORF">QNI22_05135</name>
</gene>
<dbReference type="SMART" id="SM00448">
    <property type="entry name" value="REC"/>
    <property type="match status" value="1"/>
</dbReference>
<dbReference type="InterPro" id="IPR001789">
    <property type="entry name" value="Sig_transdc_resp-reg_receiver"/>
</dbReference>
<dbReference type="Proteomes" id="UP001232063">
    <property type="component" value="Unassembled WGS sequence"/>
</dbReference>
<dbReference type="PROSITE" id="PS50930">
    <property type="entry name" value="HTH_LYTTR"/>
    <property type="match status" value="1"/>
</dbReference>
<keyword evidence="4" id="KW-0238">DNA-binding</keyword>
<evidence type="ECO:0000313" key="5">
    <source>
        <dbReference type="Proteomes" id="UP001232063"/>
    </source>
</evidence>
<dbReference type="InterPro" id="IPR011006">
    <property type="entry name" value="CheY-like_superfamily"/>
</dbReference>
<evidence type="ECO:0000259" key="3">
    <source>
        <dbReference type="PROSITE" id="PS50930"/>
    </source>
</evidence>
<keyword evidence="5" id="KW-1185">Reference proteome</keyword>
<dbReference type="Gene3D" id="2.40.50.1020">
    <property type="entry name" value="LytTr DNA-binding domain"/>
    <property type="match status" value="1"/>
</dbReference>
<dbReference type="SUPFAM" id="SSF52172">
    <property type="entry name" value="CheY-like"/>
    <property type="match status" value="1"/>
</dbReference>
<dbReference type="InterPro" id="IPR046947">
    <property type="entry name" value="LytR-like"/>
</dbReference>
<dbReference type="EMBL" id="JASJOU010000001">
    <property type="protein sequence ID" value="MDJ1500014.1"/>
    <property type="molecule type" value="Genomic_DNA"/>
</dbReference>
<keyword evidence="1" id="KW-0597">Phosphoprotein</keyword>
<accession>A0AAE3R1Q0</accession>
<feature type="domain" description="HTH LytTR-type" evidence="3">
    <location>
        <begin position="148"/>
        <end position="255"/>
    </location>
</feature>
<name>A0AAE3R1Q0_9BACT</name>
<dbReference type="GO" id="GO:0000156">
    <property type="term" value="F:phosphorelay response regulator activity"/>
    <property type="evidence" value="ECO:0007669"/>
    <property type="project" value="InterPro"/>
</dbReference>
<feature type="domain" description="Response regulatory" evidence="2">
    <location>
        <begin position="2"/>
        <end position="115"/>
    </location>
</feature>
<feature type="modified residue" description="4-aspartylphosphate" evidence="1">
    <location>
        <position position="55"/>
    </location>
</feature>
<dbReference type="AlphaFoldDB" id="A0AAE3R1Q0"/>
<protein>
    <submittedName>
        <fullName evidence="4">LytTR family DNA-binding domain-containing protein</fullName>
    </submittedName>
</protein>
<dbReference type="PROSITE" id="PS50110">
    <property type="entry name" value="RESPONSE_REGULATORY"/>
    <property type="match status" value="1"/>
</dbReference>
<dbReference type="PANTHER" id="PTHR37299">
    <property type="entry name" value="TRANSCRIPTIONAL REGULATOR-RELATED"/>
    <property type="match status" value="1"/>
</dbReference>
<dbReference type="Pfam" id="PF04397">
    <property type="entry name" value="LytTR"/>
    <property type="match status" value="1"/>
</dbReference>
<dbReference type="FunFam" id="3.40.50.2300:FF:000361">
    <property type="entry name" value="Two-component system response regulator"/>
    <property type="match status" value="1"/>
</dbReference>
<dbReference type="Pfam" id="PF00072">
    <property type="entry name" value="Response_reg"/>
    <property type="match status" value="1"/>
</dbReference>
<dbReference type="GO" id="GO:0003677">
    <property type="term" value="F:DNA binding"/>
    <property type="evidence" value="ECO:0007669"/>
    <property type="project" value="UniProtKB-KW"/>
</dbReference>
<dbReference type="SMART" id="SM00850">
    <property type="entry name" value="LytTR"/>
    <property type="match status" value="1"/>
</dbReference>
<evidence type="ECO:0000259" key="2">
    <source>
        <dbReference type="PROSITE" id="PS50110"/>
    </source>
</evidence>
<organism evidence="4 5">
    <name type="scientific">Xanthocytophaga agilis</name>
    <dbReference type="NCBI Taxonomy" id="3048010"/>
    <lineage>
        <taxon>Bacteria</taxon>
        <taxon>Pseudomonadati</taxon>
        <taxon>Bacteroidota</taxon>
        <taxon>Cytophagia</taxon>
        <taxon>Cytophagales</taxon>
        <taxon>Rhodocytophagaceae</taxon>
        <taxon>Xanthocytophaga</taxon>
    </lineage>
</organism>